<dbReference type="CDD" id="cd00063">
    <property type="entry name" value="FN3"/>
    <property type="match status" value="1"/>
</dbReference>
<feature type="signal peptide" evidence="3">
    <location>
        <begin position="1"/>
        <end position="23"/>
    </location>
</feature>
<gene>
    <name evidence="5" type="ORF">MONAX_5E042756</name>
</gene>
<evidence type="ECO:0000256" key="2">
    <source>
        <dbReference type="SAM" id="Phobius"/>
    </source>
</evidence>
<sequence length="758" mass="82633">MGRPVAVLRVLLLLVSSWEFTEGTPRGAVESEPAHGRRVAVCTQSSACRAVECSVQDLPDPDTNSGSASGPTDLSCYRVDSESVYECSWRYKGPTDGVSHFLWCRRQEGCCCYFPAGRDTRLQFSDQDGVPVLRDVTLWVESRAGNRSEKSPSVSLTLSTWVRYHPPPGDIRVSSASGQPRWEWATRQEKAEAQPDRAEVQLRHRTPSGSWKWGDCGPQDASGLESCLCPLEMDEARECQFRRRRRLASGAPGGPWSSWGSSVCVPPATLPRPELRLSVGPLGPDGRRLLMVLGQLPQVKLPEGCLEAPTARVNLSVQLHMLSCSCKAKAERTRPLRRKLSLSGAAYDVAVFSQSHFGRSSNKTWRIPANTSTDPGILNISVDAEGTTLSWPAGDPGTTYCIEWQRLDGGGGPALCSLHTPRDPAPAGRVAHTWGRGSGALLPEGCYHLGIFASAHPKNPTSWSTVLSTHYFGGSALVAGIPQRVSVRNRSRDSVSIDWSPSLLSTCPGVLEGYVVRCQEEGSQGSERLVKTTQTQVTLGGLRAGRAYTVQVRADTVWLRGAWSQPQSFGLEAQVSNLPIPFVSLGSFVSVLLLGVLGYLGLNRAARYLCPPLPTPCVSTAVEFPSSQGKQLWPWPIPGDFPEEVSPQETLVVEVTWNKGEGTEPLEAKTELLRGVPEPGLDTELSPEDKGQVQGHWEAKVLGPGRRDCPDSSSAQASRLPLLLEDLRQGPPKFDDPWWTWKREEEMGTRTSSSREGD</sequence>
<organism evidence="5">
    <name type="scientific">Marmota monax</name>
    <name type="common">Woodchuck</name>
    <dbReference type="NCBI Taxonomy" id="9995"/>
    <lineage>
        <taxon>Eukaryota</taxon>
        <taxon>Metazoa</taxon>
        <taxon>Chordata</taxon>
        <taxon>Craniata</taxon>
        <taxon>Vertebrata</taxon>
        <taxon>Euteleostomi</taxon>
        <taxon>Mammalia</taxon>
        <taxon>Eutheria</taxon>
        <taxon>Euarchontoglires</taxon>
        <taxon>Glires</taxon>
        <taxon>Rodentia</taxon>
        <taxon>Sciuromorpha</taxon>
        <taxon>Sciuridae</taxon>
        <taxon>Xerinae</taxon>
        <taxon>Marmotini</taxon>
        <taxon>Marmota</taxon>
    </lineage>
</organism>
<dbReference type="SUPFAM" id="SSF49265">
    <property type="entry name" value="Fibronectin type III"/>
    <property type="match status" value="1"/>
</dbReference>
<dbReference type="InterPro" id="IPR013783">
    <property type="entry name" value="Ig-like_fold"/>
</dbReference>
<accession>A0A5E4ABQ4</accession>
<keyword evidence="3" id="KW-0732">Signal</keyword>
<feature type="chain" id="PRO_5022967217" description="Fibronectin type-III domain-containing protein" evidence="3">
    <location>
        <begin position="24"/>
        <end position="758"/>
    </location>
</feature>
<dbReference type="Gene3D" id="2.60.40.10">
    <property type="entry name" value="Immunoglobulins"/>
    <property type="match status" value="1"/>
</dbReference>
<dbReference type="InterPro" id="IPR036116">
    <property type="entry name" value="FN3_sf"/>
</dbReference>
<dbReference type="Pfam" id="PF00041">
    <property type="entry name" value="fn3"/>
    <property type="match status" value="1"/>
</dbReference>
<keyword evidence="2" id="KW-0812">Transmembrane</keyword>
<dbReference type="SMART" id="SM00060">
    <property type="entry name" value="FN3"/>
    <property type="match status" value="1"/>
</dbReference>
<feature type="domain" description="Fibronectin type-III" evidence="4">
    <location>
        <begin position="481"/>
        <end position="574"/>
    </location>
</feature>
<feature type="transmembrane region" description="Helical" evidence="2">
    <location>
        <begin position="582"/>
        <end position="602"/>
    </location>
</feature>
<dbReference type="EMBL" id="CABDUW010000040">
    <property type="protein sequence ID" value="VTJ54737.1"/>
    <property type="molecule type" value="Genomic_DNA"/>
</dbReference>
<evidence type="ECO:0000313" key="5">
    <source>
        <dbReference type="EMBL" id="VTJ54737.1"/>
    </source>
</evidence>
<proteinExistence type="predicted"/>
<protein>
    <recommendedName>
        <fullName evidence="4">Fibronectin type-III domain-containing protein</fullName>
    </recommendedName>
</protein>
<evidence type="ECO:0000259" key="4">
    <source>
        <dbReference type="PROSITE" id="PS50853"/>
    </source>
</evidence>
<dbReference type="AlphaFoldDB" id="A0A5E4ABQ4"/>
<dbReference type="PROSITE" id="PS50853">
    <property type="entry name" value="FN3"/>
    <property type="match status" value="1"/>
</dbReference>
<keyword evidence="2" id="KW-0472">Membrane</keyword>
<evidence type="ECO:0000256" key="1">
    <source>
        <dbReference type="SAM" id="MobiDB-lite"/>
    </source>
</evidence>
<feature type="region of interest" description="Disordered" evidence="1">
    <location>
        <begin position="734"/>
        <end position="758"/>
    </location>
</feature>
<name>A0A5E4ABQ4_MARMO</name>
<reference evidence="5" key="1">
    <citation type="submission" date="2019-04" db="EMBL/GenBank/DDBJ databases">
        <authorList>
            <person name="Alioto T."/>
            <person name="Alioto T."/>
        </authorList>
    </citation>
    <scope>NUCLEOTIDE SEQUENCE [LARGE SCALE GENOMIC DNA]</scope>
</reference>
<comment type="caution">
    <text evidence="5">The sequence shown here is derived from an EMBL/GenBank/DDBJ whole genome shotgun (WGS) entry which is preliminary data.</text>
</comment>
<dbReference type="InterPro" id="IPR003961">
    <property type="entry name" value="FN3_dom"/>
</dbReference>
<keyword evidence="2" id="KW-1133">Transmembrane helix</keyword>
<evidence type="ECO:0000256" key="3">
    <source>
        <dbReference type="SAM" id="SignalP"/>
    </source>
</evidence>